<evidence type="ECO:0000256" key="1">
    <source>
        <dbReference type="ARBA" id="ARBA00023125"/>
    </source>
</evidence>
<feature type="domain" description="Core-binding (CB)" evidence="3">
    <location>
        <begin position="1"/>
        <end position="82"/>
    </location>
</feature>
<dbReference type="AlphaFoldDB" id="A0A1B3XNX5"/>
<evidence type="ECO:0000313" key="4">
    <source>
        <dbReference type="EMBL" id="AOH54916.1"/>
    </source>
</evidence>
<name>A0A1B3XNX5_9BACI</name>
<reference evidence="4 5" key="1">
    <citation type="submission" date="2016-08" db="EMBL/GenBank/DDBJ databases">
        <title>Complete genome sequence of Bacillus muralis G25-68, a strain with toxicity to nematodes.</title>
        <authorList>
            <person name="Zheng Z."/>
        </authorList>
    </citation>
    <scope>NUCLEOTIDE SEQUENCE [LARGE SCALE GENOMIC DNA]</scope>
    <source>
        <strain evidence="4 5">G25-68</strain>
    </source>
</reference>
<dbReference type="EMBL" id="CP017080">
    <property type="protein sequence ID" value="AOH54916.1"/>
    <property type="molecule type" value="Genomic_DNA"/>
</dbReference>
<keyword evidence="5" id="KW-1185">Reference proteome</keyword>
<evidence type="ECO:0000313" key="5">
    <source>
        <dbReference type="Proteomes" id="UP000077926"/>
    </source>
</evidence>
<dbReference type="Gene3D" id="1.10.150.130">
    <property type="match status" value="1"/>
</dbReference>
<evidence type="ECO:0000259" key="3">
    <source>
        <dbReference type="PROSITE" id="PS51900"/>
    </source>
</evidence>
<dbReference type="InterPro" id="IPR004107">
    <property type="entry name" value="Integrase_SAM-like_N"/>
</dbReference>
<keyword evidence="1 2" id="KW-0238">DNA-binding</keyword>
<dbReference type="GO" id="GO:0003677">
    <property type="term" value="F:DNA binding"/>
    <property type="evidence" value="ECO:0007669"/>
    <property type="project" value="UniProtKB-UniRule"/>
</dbReference>
<dbReference type="KEGG" id="bmur:ABE28_011185"/>
<dbReference type="InterPro" id="IPR044068">
    <property type="entry name" value="CB"/>
</dbReference>
<proteinExistence type="predicted"/>
<dbReference type="InterPro" id="IPR010998">
    <property type="entry name" value="Integrase_recombinase_N"/>
</dbReference>
<accession>A0A1B3XNX5</accession>
<organism evidence="4 5">
    <name type="scientific">Peribacillus muralis</name>
    <dbReference type="NCBI Taxonomy" id="264697"/>
    <lineage>
        <taxon>Bacteria</taxon>
        <taxon>Bacillati</taxon>
        <taxon>Bacillota</taxon>
        <taxon>Bacilli</taxon>
        <taxon>Bacillales</taxon>
        <taxon>Bacillaceae</taxon>
        <taxon>Peribacillus</taxon>
    </lineage>
</organism>
<evidence type="ECO:0000256" key="2">
    <source>
        <dbReference type="PROSITE-ProRule" id="PRU01248"/>
    </source>
</evidence>
<gene>
    <name evidence="4" type="ORF">ABE28_011185</name>
</gene>
<dbReference type="PROSITE" id="PS51900">
    <property type="entry name" value="CB"/>
    <property type="match status" value="1"/>
</dbReference>
<dbReference type="SUPFAM" id="SSF56349">
    <property type="entry name" value="DNA breaking-rejoining enzymes"/>
    <property type="match status" value="1"/>
</dbReference>
<dbReference type="Proteomes" id="UP000077926">
    <property type="component" value="Chromosome"/>
</dbReference>
<sequence>MLLSNVLDEYVLELQVKNYSNNTVNLMKHNIKQFIKFVGNISLEEINKVDIKKFIVEQQNHVKSNTVNSRLKNLRSFFVYCTDSEQGYLNENPMAGVSLLMETKTVMKTYSVKNVKALLNSMKGKDFLTVRNKKGAIPNRFAPDLYSFLIEISCWILYLMIC</sequence>
<dbReference type="InterPro" id="IPR011010">
    <property type="entry name" value="DNA_brk_join_enz"/>
</dbReference>
<dbReference type="STRING" id="264697.ABE28_011185"/>
<dbReference type="Pfam" id="PF13495">
    <property type="entry name" value="Phage_int_SAM_4"/>
    <property type="match status" value="1"/>
</dbReference>
<dbReference type="GO" id="GO:0015074">
    <property type="term" value="P:DNA integration"/>
    <property type="evidence" value="ECO:0007669"/>
    <property type="project" value="InterPro"/>
</dbReference>
<protein>
    <recommendedName>
        <fullName evidence="3">Core-binding (CB) domain-containing protein</fullName>
    </recommendedName>
</protein>
<dbReference type="RefSeq" id="WP_064465136.1">
    <property type="nucleotide sequence ID" value="NZ_JBCNGE010000012.1"/>
</dbReference>